<dbReference type="RefSeq" id="WP_115346691.1">
    <property type="nucleotide sequence ID" value="NZ_UHEL01000004.1"/>
</dbReference>
<dbReference type="Proteomes" id="UP000255140">
    <property type="component" value="Unassembled WGS sequence"/>
</dbReference>
<evidence type="ECO:0000313" key="4">
    <source>
        <dbReference type="Proteomes" id="UP000254076"/>
    </source>
</evidence>
<organism evidence="2 4">
    <name type="scientific">Streptococcus agalactiae</name>
    <dbReference type="NCBI Taxonomy" id="1311"/>
    <lineage>
        <taxon>Bacteria</taxon>
        <taxon>Bacillati</taxon>
        <taxon>Bacillota</taxon>
        <taxon>Bacilli</taxon>
        <taxon>Lactobacillales</taxon>
        <taxon>Streptococcaceae</taxon>
        <taxon>Streptococcus</taxon>
    </lineage>
</organism>
<dbReference type="GO" id="GO:0006260">
    <property type="term" value="P:DNA replication"/>
    <property type="evidence" value="ECO:0007669"/>
    <property type="project" value="TreeGrafter"/>
</dbReference>
<evidence type="ECO:0000313" key="5">
    <source>
        <dbReference type="Proteomes" id="UP000255140"/>
    </source>
</evidence>
<dbReference type="Gene3D" id="3.40.50.300">
    <property type="entry name" value="P-loop containing nucleotide triphosphate hydrolases"/>
    <property type="match status" value="1"/>
</dbReference>
<evidence type="ECO:0000313" key="3">
    <source>
        <dbReference type="EMBL" id="SUN28171.1"/>
    </source>
</evidence>
<dbReference type="Proteomes" id="UP000254076">
    <property type="component" value="Unassembled WGS sequence"/>
</dbReference>
<sequence length="256" mass="30505">MKRIIDGENKWDGIWLHQTTPTNEYCEKHDYYKRYFAKIQKNICPFCEREKKDEELEKLSLLQYQREFKRKREYFLNKYSSLNEEIRVATLDNYEVSTPEEEQALEFANKIAEEYISEAKNNVVLIGKSGSGKSHLSHGIAKLVSDTKEWVVPYVNIVDFMTRVDYKNKASMIERIVEAKLVVIDDLGSEMDNQLTRDVVYEIFDKRTRTLITTNLTGEELIRRYSNRTYSRIMKGVDESHFMKFDNMKDRRRLLF</sequence>
<reference evidence="4 5" key="1">
    <citation type="submission" date="2018-06" db="EMBL/GenBank/DDBJ databases">
        <authorList>
            <consortium name="Pathogen Informatics"/>
            <person name="Doyle S."/>
        </authorList>
    </citation>
    <scope>NUCLEOTIDE SEQUENCE [LARGE SCALE GENOMIC DNA]</scope>
    <source>
        <strain evidence="2 4">NCTC8185</strain>
        <strain evidence="3 5">NCTC9828</strain>
    </source>
</reference>
<dbReference type="EMBL" id="UHEQ01000004">
    <property type="protein sequence ID" value="SUN13065.1"/>
    <property type="molecule type" value="Genomic_DNA"/>
</dbReference>
<dbReference type="EMBL" id="UHEW01000005">
    <property type="protein sequence ID" value="SUN28171.1"/>
    <property type="molecule type" value="Genomic_DNA"/>
</dbReference>
<feature type="domain" description="AAA+ ATPase" evidence="1">
    <location>
        <begin position="119"/>
        <end position="239"/>
    </location>
</feature>
<comment type="caution">
    <text evidence="2">The sequence shown here is derived from an EMBL/GenBank/DDBJ whole genome shotgun (WGS) entry which is preliminary data.</text>
</comment>
<dbReference type="SMART" id="SM00382">
    <property type="entry name" value="AAA"/>
    <property type="match status" value="1"/>
</dbReference>
<name>A0A380J0P0_STRAG</name>
<dbReference type="GO" id="GO:0005524">
    <property type="term" value="F:ATP binding"/>
    <property type="evidence" value="ECO:0007669"/>
    <property type="project" value="InterPro"/>
</dbReference>
<dbReference type="PANTHER" id="PTHR30050">
    <property type="entry name" value="CHROMOSOMAL REPLICATION INITIATOR PROTEIN DNAA"/>
    <property type="match status" value="1"/>
</dbReference>
<proteinExistence type="predicted"/>
<gene>
    <name evidence="2" type="ORF">NCTC8185_00215</name>
    <name evidence="3" type="ORF">NCTC9828_00706</name>
</gene>
<dbReference type="PANTHER" id="PTHR30050:SF4">
    <property type="entry name" value="ATP-BINDING PROTEIN RV3427C IN INSERTION SEQUENCE-RELATED"/>
    <property type="match status" value="1"/>
</dbReference>
<accession>A0A380J0P0</accession>
<dbReference type="InterPro" id="IPR003593">
    <property type="entry name" value="AAA+_ATPase"/>
</dbReference>
<dbReference type="CDD" id="cd00009">
    <property type="entry name" value="AAA"/>
    <property type="match status" value="1"/>
</dbReference>
<protein>
    <submittedName>
        <fullName evidence="2">DNA replication protein</fullName>
    </submittedName>
</protein>
<dbReference type="InterPro" id="IPR027417">
    <property type="entry name" value="P-loop_NTPase"/>
</dbReference>
<evidence type="ECO:0000313" key="2">
    <source>
        <dbReference type="EMBL" id="SUN13065.1"/>
    </source>
</evidence>
<evidence type="ECO:0000259" key="1">
    <source>
        <dbReference type="SMART" id="SM00382"/>
    </source>
</evidence>
<dbReference type="AlphaFoldDB" id="A0A380J0P0"/>
<dbReference type="InterPro" id="IPR002611">
    <property type="entry name" value="IstB_ATP-bd"/>
</dbReference>
<dbReference type="SUPFAM" id="SSF52540">
    <property type="entry name" value="P-loop containing nucleoside triphosphate hydrolases"/>
    <property type="match status" value="1"/>
</dbReference>
<dbReference type="Pfam" id="PF01695">
    <property type="entry name" value="IstB_IS21"/>
    <property type="match status" value="1"/>
</dbReference>